<dbReference type="PANTHER" id="PTHR42760">
    <property type="entry name" value="SHORT-CHAIN DEHYDROGENASES/REDUCTASES FAMILY MEMBER"/>
    <property type="match status" value="1"/>
</dbReference>
<dbReference type="Gene3D" id="3.40.50.720">
    <property type="entry name" value="NAD(P)-binding Rossmann-like Domain"/>
    <property type="match status" value="1"/>
</dbReference>
<comment type="similarity">
    <text evidence="1 3">Belongs to the short-chain dehydrogenases/reductases (SDR) family.</text>
</comment>
<dbReference type="PRINTS" id="PR00080">
    <property type="entry name" value="SDRFAMILY"/>
</dbReference>
<dbReference type="CDD" id="cd05233">
    <property type="entry name" value="SDR_c"/>
    <property type="match status" value="1"/>
</dbReference>
<comment type="caution">
    <text evidence="4">The sequence shown here is derived from an EMBL/GenBank/DDBJ whole genome shotgun (WGS) entry which is preliminary data.</text>
</comment>
<organism evidence="4 5">
    <name type="scientific">Prauserella endophytica</name>
    <dbReference type="NCBI Taxonomy" id="1592324"/>
    <lineage>
        <taxon>Bacteria</taxon>
        <taxon>Bacillati</taxon>
        <taxon>Actinomycetota</taxon>
        <taxon>Actinomycetes</taxon>
        <taxon>Pseudonocardiales</taxon>
        <taxon>Pseudonocardiaceae</taxon>
        <taxon>Prauserella</taxon>
        <taxon>Prauserella coralliicola group</taxon>
    </lineage>
</organism>
<evidence type="ECO:0000256" key="2">
    <source>
        <dbReference type="ARBA" id="ARBA00023002"/>
    </source>
</evidence>
<dbReference type="Proteomes" id="UP000309992">
    <property type="component" value="Unassembled WGS sequence"/>
</dbReference>
<keyword evidence="2" id="KW-0560">Oxidoreductase</keyword>
<protein>
    <submittedName>
        <fullName evidence="4">SDR family NAD(P)-dependent oxidoreductase</fullName>
    </submittedName>
</protein>
<keyword evidence="5" id="KW-1185">Reference proteome</keyword>
<dbReference type="SUPFAM" id="SSF51735">
    <property type="entry name" value="NAD(P)-binding Rossmann-fold domains"/>
    <property type="match status" value="1"/>
</dbReference>
<sequence length="255" mass="26668">MRQRDPHLLEGQVALVTGASSGLGERFARVLAAAGAKVALAARRTDRIEAVCADITAAGGTAVGVRLDLTKPETFAATVDEAQDKLGPVTTLVNNAGVPYGVRPHKVSAADADLVIGTNLRGPFLLSCEVGGRMIADGRPGRIVNVSSMTAFHYSGTPTAALYSVTKAALARMTEVLAVEWARNRINVVGMAPGMFHSEMMAGMISRVGDPSDQLPRGRLPDPSLLDSTLLYLTSPASEAVTGTVIKVDDGQFGR</sequence>
<dbReference type="PANTHER" id="PTHR42760:SF133">
    <property type="entry name" value="3-OXOACYL-[ACYL-CARRIER-PROTEIN] REDUCTASE"/>
    <property type="match status" value="1"/>
</dbReference>
<evidence type="ECO:0000313" key="5">
    <source>
        <dbReference type="Proteomes" id="UP000309992"/>
    </source>
</evidence>
<proteinExistence type="inferred from homology"/>
<dbReference type="EMBL" id="SWMS01000002">
    <property type="protein sequence ID" value="TKG72977.1"/>
    <property type="molecule type" value="Genomic_DNA"/>
</dbReference>
<accession>A0ABY2SBH2</accession>
<name>A0ABY2SBH2_9PSEU</name>
<dbReference type="Pfam" id="PF00106">
    <property type="entry name" value="adh_short"/>
    <property type="match status" value="1"/>
</dbReference>
<evidence type="ECO:0000256" key="3">
    <source>
        <dbReference type="RuleBase" id="RU000363"/>
    </source>
</evidence>
<reference evidence="4 5" key="1">
    <citation type="journal article" date="2015" name="Antonie Van Leeuwenhoek">
        <title>Prauserella endophytica sp. nov., an endophytic actinobacterium isolated from Tamarix taklamakanensis.</title>
        <authorList>
            <person name="Liu J.M."/>
            <person name="Habden X."/>
            <person name="Guo L."/>
            <person name="Tuo L."/>
            <person name="Jiang Z.K."/>
            <person name="Liu S.W."/>
            <person name="Liu X.F."/>
            <person name="Chen L."/>
            <person name="Li R.F."/>
            <person name="Zhang Y.Q."/>
            <person name="Sun C.H."/>
        </authorList>
    </citation>
    <scope>NUCLEOTIDE SEQUENCE [LARGE SCALE GENOMIC DNA]</scope>
    <source>
        <strain evidence="4 5">CGMCC 4.7182</strain>
    </source>
</reference>
<dbReference type="InterPro" id="IPR036291">
    <property type="entry name" value="NAD(P)-bd_dom_sf"/>
</dbReference>
<gene>
    <name evidence="4" type="ORF">FCN18_04530</name>
</gene>
<dbReference type="PRINTS" id="PR00081">
    <property type="entry name" value="GDHRDH"/>
</dbReference>
<evidence type="ECO:0000313" key="4">
    <source>
        <dbReference type="EMBL" id="TKG72977.1"/>
    </source>
</evidence>
<dbReference type="InterPro" id="IPR002347">
    <property type="entry name" value="SDR_fam"/>
</dbReference>
<evidence type="ECO:0000256" key="1">
    <source>
        <dbReference type="ARBA" id="ARBA00006484"/>
    </source>
</evidence>